<dbReference type="InterPro" id="IPR018244">
    <property type="entry name" value="Allrgn_V5/Tpx1_CS"/>
</dbReference>
<dbReference type="OMA" id="NEIQYYD"/>
<dbReference type="InterPro" id="IPR014044">
    <property type="entry name" value="CAP_dom"/>
</dbReference>
<dbReference type="InterPro" id="IPR001283">
    <property type="entry name" value="CRISP-related"/>
</dbReference>
<dbReference type="SMART" id="SM00198">
    <property type="entry name" value="SCP"/>
    <property type="match status" value="1"/>
</dbReference>
<dbReference type="InterPro" id="IPR035940">
    <property type="entry name" value="CAP_sf"/>
</dbReference>
<keyword evidence="5" id="KW-1185">Reference proteome</keyword>
<dbReference type="PRINTS" id="PR00838">
    <property type="entry name" value="V5ALLERGEN"/>
</dbReference>
<keyword evidence="2" id="KW-0732">Signal</keyword>
<evidence type="ECO:0000313" key="4">
    <source>
        <dbReference type="Ensembl" id="ENSMMOP00000012987.1"/>
    </source>
</evidence>
<dbReference type="PRINTS" id="PR00837">
    <property type="entry name" value="V5TPXLIKE"/>
</dbReference>
<proteinExistence type="inferred from homology"/>
<sequence length="267" mass="29702">KGQRVVKALVWAWIIQNSVCSVSLPEITDRKFIDQCVREHNAARSSVSPAASNMLYMTWDAGLASTAKAWARQCLFEHNPRLQEDSRRNPTSSVGENIWTGYPPSYFDVTHAIKKWVNEVQDYDYNSNNCRAVCGHYTQVVWASTYKVGCAAQLCPDGVKKTNFADKEGVVFVCNYGPGGNLVGTKPYKSKGEACSGCEGGYTCMKNLCVVFHFVLPGYRTPDLETAITASDLNYPVILIIRPLALVCTGMAAYAVHRYYPNVFCYE</sequence>
<protein>
    <recommendedName>
        <fullName evidence="3">SCP domain-containing protein</fullName>
    </recommendedName>
</protein>
<evidence type="ECO:0000313" key="5">
    <source>
        <dbReference type="Proteomes" id="UP000261620"/>
    </source>
</evidence>
<evidence type="ECO:0000256" key="1">
    <source>
        <dbReference type="ARBA" id="ARBA00009923"/>
    </source>
</evidence>
<evidence type="ECO:0000256" key="2">
    <source>
        <dbReference type="SAM" id="SignalP"/>
    </source>
</evidence>
<dbReference type="PANTHER" id="PTHR10334">
    <property type="entry name" value="CYSTEINE-RICH SECRETORY PROTEIN-RELATED"/>
    <property type="match status" value="1"/>
</dbReference>
<dbReference type="Proteomes" id="UP000261620">
    <property type="component" value="Unplaced"/>
</dbReference>
<feature type="signal peptide" evidence="2">
    <location>
        <begin position="1"/>
        <end position="21"/>
    </location>
</feature>
<evidence type="ECO:0000259" key="3">
    <source>
        <dbReference type="SMART" id="SM00198"/>
    </source>
</evidence>
<dbReference type="PROSITE" id="PS01009">
    <property type="entry name" value="CRISP_1"/>
    <property type="match status" value="1"/>
</dbReference>
<dbReference type="PROSITE" id="PS01010">
    <property type="entry name" value="CRISP_2"/>
    <property type="match status" value="1"/>
</dbReference>
<dbReference type="GO" id="GO:0005576">
    <property type="term" value="C:extracellular region"/>
    <property type="evidence" value="ECO:0007669"/>
    <property type="project" value="InterPro"/>
</dbReference>
<comment type="similarity">
    <text evidence="1">Belongs to the CRISP family.</text>
</comment>
<organism evidence="4 5">
    <name type="scientific">Mola mola</name>
    <name type="common">Ocean sunfish</name>
    <name type="synonym">Tetraodon mola</name>
    <dbReference type="NCBI Taxonomy" id="94237"/>
    <lineage>
        <taxon>Eukaryota</taxon>
        <taxon>Metazoa</taxon>
        <taxon>Chordata</taxon>
        <taxon>Craniata</taxon>
        <taxon>Vertebrata</taxon>
        <taxon>Euteleostomi</taxon>
        <taxon>Actinopterygii</taxon>
        <taxon>Neopterygii</taxon>
        <taxon>Teleostei</taxon>
        <taxon>Neoteleostei</taxon>
        <taxon>Acanthomorphata</taxon>
        <taxon>Eupercaria</taxon>
        <taxon>Tetraodontiformes</taxon>
        <taxon>Molidae</taxon>
        <taxon>Mola</taxon>
    </lineage>
</organism>
<dbReference type="Gene3D" id="3.40.33.10">
    <property type="entry name" value="CAP"/>
    <property type="match status" value="1"/>
</dbReference>
<dbReference type="InterPro" id="IPR002413">
    <property type="entry name" value="V5_allergen-like"/>
</dbReference>
<accession>A0A3Q3WKX5</accession>
<feature type="domain" description="SCP" evidence="3">
    <location>
        <begin position="31"/>
        <end position="184"/>
    </location>
</feature>
<dbReference type="Ensembl" id="ENSMMOT00000013199.1">
    <property type="protein sequence ID" value="ENSMMOP00000012987.1"/>
    <property type="gene ID" value="ENSMMOG00000009981.1"/>
</dbReference>
<feature type="chain" id="PRO_5018588990" description="SCP domain-containing protein" evidence="2">
    <location>
        <begin position="22"/>
        <end position="267"/>
    </location>
</feature>
<dbReference type="AlphaFoldDB" id="A0A3Q3WKX5"/>
<dbReference type="Pfam" id="PF00188">
    <property type="entry name" value="CAP"/>
    <property type="match status" value="1"/>
</dbReference>
<dbReference type="SUPFAM" id="SSF55797">
    <property type="entry name" value="PR-1-like"/>
    <property type="match status" value="1"/>
</dbReference>
<reference evidence="4" key="1">
    <citation type="submission" date="2025-08" db="UniProtKB">
        <authorList>
            <consortium name="Ensembl"/>
        </authorList>
    </citation>
    <scope>IDENTIFICATION</scope>
</reference>
<name>A0A3Q3WKX5_MOLML</name>
<reference evidence="4" key="2">
    <citation type="submission" date="2025-09" db="UniProtKB">
        <authorList>
            <consortium name="Ensembl"/>
        </authorList>
    </citation>
    <scope>IDENTIFICATION</scope>
</reference>